<reference evidence="1" key="2">
    <citation type="submission" date="2019-01" db="UniProtKB">
        <authorList>
            <consortium name="EnsemblPlants"/>
        </authorList>
    </citation>
    <scope>IDENTIFICATION</scope>
    <source>
        <strain evidence="1">cv. Heinz 1706</strain>
    </source>
</reference>
<evidence type="ECO:0000313" key="2">
    <source>
        <dbReference type="Proteomes" id="UP000004994"/>
    </source>
</evidence>
<dbReference type="PANTHER" id="PTHR11439:SF498">
    <property type="entry name" value="DNAK FAMILY PROTEIN"/>
    <property type="match status" value="1"/>
</dbReference>
<dbReference type="Gramene" id="Solyc01g103045.1.1">
    <property type="protein sequence ID" value="Solyc01g103045.1.1"/>
    <property type="gene ID" value="Solyc01g103045.1"/>
</dbReference>
<dbReference type="SUPFAM" id="SSF56672">
    <property type="entry name" value="DNA/RNA polymerases"/>
    <property type="match status" value="1"/>
</dbReference>
<dbReference type="Proteomes" id="UP000004994">
    <property type="component" value="Chromosome 1"/>
</dbReference>
<protein>
    <recommendedName>
        <fullName evidence="3">Reverse transcriptase Ty1/copia-type domain-containing protein</fullName>
    </recommendedName>
</protein>
<keyword evidence="2" id="KW-1185">Reference proteome</keyword>
<name>A0A3Q7ER70_SOLLC</name>
<reference evidence="1" key="1">
    <citation type="journal article" date="2012" name="Nature">
        <title>The tomato genome sequence provides insights into fleshy fruit evolution.</title>
        <authorList>
            <consortium name="Tomato Genome Consortium"/>
        </authorList>
    </citation>
    <scope>NUCLEOTIDE SEQUENCE [LARGE SCALE GENOMIC DNA]</scope>
    <source>
        <strain evidence="1">cv. Heinz 1706</strain>
    </source>
</reference>
<organism evidence="1">
    <name type="scientific">Solanum lycopersicum</name>
    <name type="common">Tomato</name>
    <name type="synonym">Lycopersicon esculentum</name>
    <dbReference type="NCBI Taxonomy" id="4081"/>
    <lineage>
        <taxon>Eukaryota</taxon>
        <taxon>Viridiplantae</taxon>
        <taxon>Streptophyta</taxon>
        <taxon>Embryophyta</taxon>
        <taxon>Tracheophyta</taxon>
        <taxon>Spermatophyta</taxon>
        <taxon>Magnoliopsida</taxon>
        <taxon>eudicotyledons</taxon>
        <taxon>Gunneridae</taxon>
        <taxon>Pentapetalae</taxon>
        <taxon>asterids</taxon>
        <taxon>lamiids</taxon>
        <taxon>Solanales</taxon>
        <taxon>Solanaceae</taxon>
        <taxon>Solanoideae</taxon>
        <taxon>Solaneae</taxon>
        <taxon>Solanum</taxon>
        <taxon>Solanum subgen. Lycopersicon</taxon>
    </lineage>
</organism>
<dbReference type="InParanoid" id="A0A3Q7ER70"/>
<dbReference type="AlphaFoldDB" id="A0A3Q7ER70"/>
<proteinExistence type="predicted"/>
<evidence type="ECO:0000313" key="1">
    <source>
        <dbReference type="EnsemblPlants" id="Solyc01g103045.1.1"/>
    </source>
</evidence>
<dbReference type="PANTHER" id="PTHR11439">
    <property type="entry name" value="GAG-POL-RELATED RETROTRANSPOSON"/>
    <property type="match status" value="1"/>
</dbReference>
<accession>A0A3Q7ER70</accession>
<dbReference type="InterPro" id="IPR043502">
    <property type="entry name" value="DNA/RNA_pol_sf"/>
</dbReference>
<dbReference type="STRING" id="4081.A0A3Q7ER70"/>
<evidence type="ECO:0008006" key="3">
    <source>
        <dbReference type="Google" id="ProtNLM"/>
    </source>
</evidence>
<dbReference type="EnsemblPlants" id="Solyc01g103045.1.1">
    <property type="protein sequence ID" value="Solyc01g103045.1.1"/>
    <property type="gene ID" value="Solyc01g103045.1"/>
</dbReference>
<sequence length="198" mass="22522">MKLVVTEYSVKVVLVYVDDLLITGNNQHLIDDTRKTLHNKSEKGVLLNQRKYTLELLKLGGAKPASTPMKTNAKLTTVEYDSIVRNNDNPELTDISSYQQLVEKLIYLTITRPYICFAVQVLSQFMQHSKRSHWDVVLRVLTYLKKTLGQGVLLMKGPITSLTTYCDLDWATCPSTRRPVTGYVIQLGDSLISWKSKK</sequence>